<proteinExistence type="predicted"/>
<feature type="compositionally biased region" description="Low complexity" evidence="1">
    <location>
        <begin position="128"/>
        <end position="140"/>
    </location>
</feature>
<protein>
    <submittedName>
        <fullName evidence="2">Uncharacterized protein</fullName>
    </submittedName>
</protein>
<reference evidence="3" key="2">
    <citation type="submission" date="2009-11" db="EMBL/GenBank/DDBJ databases">
        <title>The Genome Sequence of Allomyces macrogynus strain ATCC 38327.</title>
        <authorList>
            <consortium name="The Broad Institute Genome Sequencing Platform"/>
            <person name="Russ C."/>
            <person name="Cuomo C."/>
            <person name="Shea T."/>
            <person name="Young S.K."/>
            <person name="Zeng Q."/>
            <person name="Koehrsen M."/>
            <person name="Haas B."/>
            <person name="Borodovsky M."/>
            <person name="Guigo R."/>
            <person name="Alvarado L."/>
            <person name="Berlin A."/>
            <person name="Borenstein D."/>
            <person name="Chen Z."/>
            <person name="Engels R."/>
            <person name="Freedman E."/>
            <person name="Gellesch M."/>
            <person name="Goldberg J."/>
            <person name="Griggs A."/>
            <person name="Gujja S."/>
            <person name="Heiman D."/>
            <person name="Hepburn T."/>
            <person name="Howarth C."/>
            <person name="Jen D."/>
            <person name="Larson L."/>
            <person name="Lewis B."/>
            <person name="Mehta T."/>
            <person name="Park D."/>
            <person name="Pearson M."/>
            <person name="Roberts A."/>
            <person name="Saif S."/>
            <person name="Shenoy N."/>
            <person name="Sisk P."/>
            <person name="Stolte C."/>
            <person name="Sykes S."/>
            <person name="Walk T."/>
            <person name="White J."/>
            <person name="Yandava C."/>
            <person name="Burger G."/>
            <person name="Gray M.W."/>
            <person name="Holland P.W.H."/>
            <person name="King N."/>
            <person name="Lang F.B.F."/>
            <person name="Roger A.J."/>
            <person name="Ruiz-Trillo I."/>
            <person name="Lander E."/>
            <person name="Nusbaum C."/>
        </authorList>
    </citation>
    <scope>NUCLEOTIDE SEQUENCE [LARGE SCALE GENOMIC DNA]</scope>
    <source>
        <strain evidence="3">ATCC 38327</strain>
    </source>
</reference>
<evidence type="ECO:0000313" key="2">
    <source>
        <dbReference type="EMBL" id="KNE55172.1"/>
    </source>
</evidence>
<dbReference type="VEuPathDB" id="FungiDB:AMAG_01091"/>
<dbReference type="OrthoDB" id="10587705at2759"/>
<feature type="region of interest" description="Disordered" evidence="1">
    <location>
        <begin position="275"/>
        <end position="318"/>
    </location>
</feature>
<gene>
    <name evidence="2" type="ORF">AMAG_01091</name>
</gene>
<feature type="compositionally biased region" description="Pro residues" evidence="1">
    <location>
        <begin position="277"/>
        <end position="295"/>
    </location>
</feature>
<accession>A0A0L0RXR6</accession>
<name>A0A0L0RXR6_ALLM3</name>
<sequence length="342" mass="36509">MTALPARHDDDGHASDHDAVQCKQPSRPPVGVGRRSKQSGPPLITPVHHRLADLPPDADASWLFDRHEPQPASSAPRPASPPPRAPVRAERHVYPPARLLPTATRRPQPPPPAREKAWRATLPSGLRAPTAPSRLPTAPRAAPPPSPEDLSGFATPRLNTTSRWAAATAAAAARARASVRDRFVHDPRVQHAVAAAVTRKAINVPRDIVQYDLGPMEDGDEGEVPAVPRAPNAADTAYLDAAEAVRPRADMFLPAALRDPPAGFDAGPVPADVPLLALPPLPDPPTCLIPRPTTPPRGRRGRPPSAPPPPVQPTDGLAWSVLTSAMRRERARLVANEEDDLT</sequence>
<feature type="region of interest" description="Disordered" evidence="1">
    <location>
        <begin position="1"/>
        <end position="155"/>
    </location>
</feature>
<dbReference type="AlphaFoldDB" id="A0A0L0RXR6"/>
<dbReference type="Proteomes" id="UP000054350">
    <property type="component" value="Unassembled WGS sequence"/>
</dbReference>
<organism evidence="2 3">
    <name type="scientific">Allomyces macrogynus (strain ATCC 38327)</name>
    <name type="common">Allomyces javanicus var. macrogynus</name>
    <dbReference type="NCBI Taxonomy" id="578462"/>
    <lineage>
        <taxon>Eukaryota</taxon>
        <taxon>Fungi</taxon>
        <taxon>Fungi incertae sedis</taxon>
        <taxon>Blastocladiomycota</taxon>
        <taxon>Blastocladiomycetes</taxon>
        <taxon>Blastocladiales</taxon>
        <taxon>Blastocladiaceae</taxon>
        <taxon>Allomyces</taxon>
    </lineage>
</organism>
<evidence type="ECO:0000313" key="3">
    <source>
        <dbReference type="Proteomes" id="UP000054350"/>
    </source>
</evidence>
<evidence type="ECO:0000256" key="1">
    <source>
        <dbReference type="SAM" id="MobiDB-lite"/>
    </source>
</evidence>
<feature type="compositionally biased region" description="Basic and acidic residues" evidence="1">
    <location>
        <begin position="1"/>
        <end position="20"/>
    </location>
</feature>
<keyword evidence="3" id="KW-1185">Reference proteome</keyword>
<dbReference type="EMBL" id="GG745329">
    <property type="protein sequence ID" value="KNE55172.1"/>
    <property type="molecule type" value="Genomic_DNA"/>
</dbReference>
<reference evidence="2 3" key="1">
    <citation type="submission" date="2009-11" db="EMBL/GenBank/DDBJ databases">
        <title>Annotation of Allomyces macrogynus ATCC 38327.</title>
        <authorList>
            <consortium name="The Broad Institute Genome Sequencing Platform"/>
            <person name="Russ C."/>
            <person name="Cuomo C."/>
            <person name="Burger G."/>
            <person name="Gray M.W."/>
            <person name="Holland P.W.H."/>
            <person name="King N."/>
            <person name="Lang F.B.F."/>
            <person name="Roger A.J."/>
            <person name="Ruiz-Trillo I."/>
            <person name="Young S.K."/>
            <person name="Zeng Q."/>
            <person name="Gargeya S."/>
            <person name="Fitzgerald M."/>
            <person name="Haas B."/>
            <person name="Abouelleil A."/>
            <person name="Alvarado L."/>
            <person name="Arachchi H.M."/>
            <person name="Berlin A."/>
            <person name="Chapman S.B."/>
            <person name="Gearin G."/>
            <person name="Goldberg J."/>
            <person name="Griggs A."/>
            <person name="Gujja S."/>
            <person name="Hansen M."/>
            <person name="Heiman D."/>
            <person name="Howarth C."/>
            <person name="Larimer J."/>
            <person name="Lui A."/>
            <person name="MacDonald P.J.P."/>
            <person name="McCowen C."/>
            <person name="Montmayeur A."/>
            <person name="Murphy C."/>
            <person name="Neiman D."/>
            <person name="Pearson M."/>
            <person name="Priest M."/>
            <person name="Roberts A."/>
            <person name="Saif S."/>
            <person name="Shea T."/>
            <person name="Sisk P."/>
            <person name="Stolte C."/>
            <person name="Sykes S."/>
            <person name="Wortman J."/>
            <person name="Nusbaum C."/>
            <person name="Birren B."/>
        </authorList>
    </citation>
    <scope>NUCLEOTIDE SEQUENCE [LARGE SCALE GENOMIC DNA]</scope>
    <source>
        <strain evidence="2 3">ATCC 38327</strain>
    </source>
</reference>
<dbReference type="STRING" id="578462.A0A0L0RXR6"/>